<dbReference type="Pfam" id="PF23335">
    <property type="entry name" value="Beta-prop_IFT80_2nd"/>
    <property type="match status" value="1"/>
</dbReference>
<sequence>MRLRRCTGDAQTSISFDWSRHGCGEVLFLGSERRLRCWSPAREESFQICQLEGETLWSLLKCCPKWTTSSRSAAEVSDSLLLASDDAAFLTGKLCYLSSVGKVEKTISAHQGAVLCAAWSADCSSVATGGEDGHVKIWSRNGLLRLTLTTVDRPVYDLVWSPDGCRVLFCSDNALHVHNVQGTERAIRWKAHAGTILSIDWNSVNGYIVSASEDGRFKIWNENGKTLYTSNNVKSSVAAVSWSPDGHLLAVGFQQKLRLCTSSGDHIICEEIINGEVAKIAWSPDGSIVSVGSRDNELLVFYIHSETSRWYQLEASQLDNGSIEVKNFLNDAVELLETNSRICKFQLGWDHLVATTRTQCYIFRRSNWNTPVMFELKFAICNVTLAERIFTLTNGRTYVIFTYDGRLQSSIQIGGIDPSAVRFFDGDAVDLCNDSLCVRSLENRKRLECFDPINGRRVDNATILHCYDIVQVTVEQVGTKAGRKVAFVDVNGSCFISRLYAGGCLVKLGKIVQMVKFSDCTGMLLGVQDESLLLWCHPETAFVDAQLLPKTVLKKQSDIGKAARLEGFQGSQAVLRRSDGCLIFCMLNPFSFALHNHLRKRQWEKALQLCRQINDEALWTTVAVEATLSGEVNIARSCYAVINEVEKIEFMNRTNDSFRDVELCLLTGDVEKAEQLYLERKQILEAILLNIDLNCWTRALEIACKQKAYLNFVFGLRQRYLIENDSEESIEKFKQLEGEVEVDWTEVDNLLKAAMRY</sequence>
<feature type="domain" description="IFT80 second beta-propeller" evidence="5">
    <location>
        <begin position="308"/>
        <end position="590"/>
    </location>
</feature>
<protein>
    <submittedName>
        <fullName evidence="7">Uncharacterized protein</fullName>
    </submittedName>
</protein>
<keyword evidence="2" id="KW-0969">Cilium</keyword>
<dbReference type="PROSITE" id="PS50082">
    <property type="entry name" value="WD_REPEATS_2"/>
    <property type="match status" value="2"/>
</dbReference>
<dbReference type="Gene3D" id="2.130.10.10">
    <property type="entry name" value="YVTN repeat-like/Quinoprotein amine dehydrogenase"/>
    <property type="match status" value="2"/>
</dbReference>
<reference evidence="7" key="1">
    <citation type="journal article" date="2014" name="Nat. Genet.">
        <title>Genome and transcriptome of the porcine whipworm Trichuris suis.</title>
        <authorList>
            <person name="Jex A.R."/>
            <person name="Nejsum P."/>
            <person name="Schwarz E.M."/>
            <person name="Hu L."/>
            <person name="Young N.D."/>
            <person name="Hall R.S."/>
            <person name="Korhonen P.K."/>
            <person name="Liao S."/>
            <person name="Thamsborg S."/>
            <person name="Xia J."/>
            <person name="Xu P."/>
            <person name="Wang S."/>
            <person name="Scheerlinck J.P."/>
            <person name="Hofmann A."/>
            <person name="Sternberg P.W."/>
            <person name="Wang J."/>
            <person name="Gasser R.B."/>
        </authorList>
    </citation>
    <scope>NUCLEOTIDE SEQUENCE [LARGE SCALE GENOMIC DNA]</scope>
    <source>
        <strain evidence="7">DCEP-RM93F</strain>
    </source>
</reference>
<dbReference type="PANTHER" id="PTHR24098">
    <property type="entry name" value="OUTER SEGMENT 5"/>
    <property type="match status" value="1"/>
</dbReference>
<dbReference type="InterPro" id="IPR015943">
    <property type="entry name" value="WD40/YVTN_repeat-like_dom_sf"/>
</dbReference>
<dbReference type="InterPro" id="IPR056456">
    <property type="entry name" value="Beta-prop_IFT80_2nd"/>
</dbReference>
<dbReference type="PANTHER" id="PTHR24098:SF0">
    <property type="entry name" value="OUTER SEGMENT 5"/>
    <property type="match status" value="1"/>
</dbReference>
<proteinExistence type="predicted"/>
<dbReference type="GO" id="GO:0060271">
    <property type="term" value="P:cilium assembly"/>
    <property type="evidence" value="ECO:0007669"/>
    <property type="project" value="TreeGrafter"/>
</dbReference>
<evidence type="ECO:0000256" key="1">
    <source>
        <dbReference type="ARBA" id="ARBA00004138"/>
    </source>
</evidence>
<dbReference type="InterPro" id="IPR056157">
    <property type="entry name" value="TPR_IFT80_172_dom"/>
</dbReference>
<dbReference type="Proteomes" id="UP000030758">
    <property type="component" value="Unassembled WGS sequence"/>
</dbReference>
<dbReference type="GO" id="GO:0030992">
    <property type="term" value="C:intraciliary transport particle B"/>
    <property type="evidence" value="ECO:0007669"/>
    <property type="project" value="TreeGrafter"/>
</dbReference>
<gene>
    <name evidence="7" type="ORF">M514_05999</name>
</gene>
<dbReference type="Pfam" id="PF00400">
    <property type="entry name" value="WD40"/>
    <property type="match status" value="3"/>
</dbReference>
<evidence type="ECO:0000256" key="2">
    <source>
        <dbReference type="ARBA" id="ARBA00023069"/>
    </source>
</evidence>
<evidence type="ECO:0000313" key="7">
    <source>
        <dbReference type="EMBL" id="KFD61426.1"/>
    </source>
</evidence>
<evidence type="ECO:0000256" key="3">
    <source>
        <dbReference type="ARBA" id="ARBA00023273"/>
    </source>
</evidence>
<feature type="repeat" description="WD" evidence="4">
    <location>
        <begin position="189"/>
        <end position="221"/>
    </location>
</feature>
<dbReference type="PROSITE" id="PS50294">
    <property type="entry name" value="WD_REPEATS_REGION"/>
    <property type="match status" value="2"/>
</dbReference>
<evidence type="ECO:0000259" key="6">
    <source>
        <dbReference type="Pfam" id="PF23387"/>
    </source>
</evidence>
<dbReference type="Gene3D" id="1.25.40.470">
    <property type="match status" value="1"/>
</dbReference>
<evidence type="ECO:0000259" key="5">
    <source>
        <dbReference type="Pfam" id="PF23335"/>
    </source>
</evidence>
<dbReference type="AlphaFoldDB" id="A0A085MW30"/>
<dbReference type="SUPFAM" id="SSF50978">
    <property type="entry name" value="WD40 repeat-like"/>
    <property type="match status" value="2"/>
</dbReference>
<organism evidence="7">
    <name type="scientific">Trichuris suis</name>
    <name type="common">pig whipworm</name>
    <dbReference type="NCBI Taxonomy" id="68888"/>
    <lineage>
        <taxon>Eukaryota</taxon>
        <taxon>Metazoa</taxon>
        <taxon>Ecdysozoa</taxon>
        <taxon>Nematoda</taxon>
        <taxon>Enoplea</taxon>
        <taxon>Dorylaimia</taxon>
        <taxon>Trichinellida</taxon>
        <taxon>Trichuridae</taxon>
        <taxon>Trichuris</taxon>
    </lineage>
</organism>
<dbReference type="Pfam" id="PF23387">
    <property type="entry name" value="TPR_IFT80_172"/>
    <property type="match status" value="1"/>
</dbReference>
<evidence type="ECO:0000256" key="4">
    <source>
        <dbReference type="PROSITE-ProRule" id="PRU00221"/>
    </source>
</evidence>
<dbReference type="GO" id="GO:0005929">
    <property type="term" value="C:cilium"/>
    <property type="evidence" value="ECO:0007669"/>
    <property type="project" value="UniProtKB-SubCell"/>
</dbReference>
<dbReference type="EMBL" id="KL367623">
    <property type="protein sequence ID" value="KFD61426.1"/>
    <property type="molecule type" value="Genomic_DNA"/>
</dbReference>
<comment type="subcellular location">
    <subcellularLocation>
        <location evidence="1">Cell projection</location>
        <location evidence="1">Cilium</location>
    </subcellularLocation>
</comment>
<name>A0A085MW30_9BILA</name>
<feature type="domain" description="IFT80/172/WDR35 TPR" evidence="6">
    <location>
        <begin position="618"/>
        <end position="752"/>
    </location>
</feature>
<feature type="repeat" description="WD" evidence="4">
    <location>
        <begin position="107"/>
        <end position="139"/>
    </location>
</feature>
<keyword evidence="3" id="KW-0966">Cell projection</keyword>
<dbReference type="InterPro" id="IPR001680">
    <property type="entry name" value="WD40_rpt"/>
</dbReference>
<keyword evidence="4" id="KW-0853">WD repeat</keyword>
<dbReference type="SMART" id="SM00320">
    <property type="entry name" value="WD40"/>
    <property type="match status" value="5"/>
</dbReference>
<accession>A0A085MW30</accession>
<dbReference type="InterPro" id="IPR036322">
    <property type="entry name" value="WD40_repeat_dom_sf"/>
</dbReference>